<dbReference type="GO" id="GO:0005739">
    <property type="term" value="C:mitochondrion"/>
    <property type="evidence" value="ECO:0007669"/>
    <property type="project" value="TreeGrafter"/>
</dbReference>
<evidence type="ECO:0000313" key="4">
    <source>
        <dbReference type="Proteomes" id="UP000230069"/>
    </source>
</evidence>
<dbReference type="GO" id="GO:0003729">
    <property type="term" value="F:mRNA binding"/>
    <property type="evidence" value="ECO:0007669"/>
    <property type="project" value="TreeGrafter"/>
</dbReference>
<dbReference type="OrthoDB" id="185373at2759"/>
<name>A0A2G5CW17_AQUCA</name>
<dbReference type="Gene3D" id="1.25.40.10">
    <property type="entry name" value="Tetratricopeptide repeat domain"/>
    <property type="match status" value="3"/>
</dbReference>
<feature type="repeat" description="PPR" evidence="2">
    <location>
        <begin position="166"/>
        <end position="200"/>
    </location>
</feature>
<sequence length="403" mass="45629">MAAFRSSIRHYRFFSTTTTKSTSPLTISAVKAKLRSEHDPDKALEIYNSVSDSNASPLANRYAQDLTVKRLAKSRRYADVEKLIDSHKKDPKITQESYFSTLIRSYGLAGMSDHAFRLFNQMDELGTPRSSISFNALLTAYNVSKKFDQVPKLFDEISEKFGISPDKISYGILIKSYCELSLPESVFSILKEMDKKKIEITAITYTTILDSLYKKGKVEEAEKIWEQMIEKGCTPDATAYNVRIMHAHLGKPEDVLALIDEMTKAGLKPDTITYNYLFTCYCKNGMMEDAKKVYQDLQENGCFPNAATFRLNIFYLCKNGEFEKAYEVFKESVKKDKVPAFGTMKILVEGLVKNSKTKEAKSVFKIVRKKFPDNVLNAWKKLGDDLGLSKDEETPTKEAAASA</sequence>
<feature type="repeat" description="PPR" evidence="2">
    <location>
        <begin position="95"/>
        <end position="129"/>
    </location>
</feature>
<gene>
    <name evidence="3" type="ORF">AQUCO_03500077v1</name>
</gene>
<dbReference type="EMBL" id="KZ305052">
    <property type="protein sequence ID" value="PIA35461.1"/>
    <property type="molecule type" value="Genomic_DNA"/>
</dbReference>
<dbReference type="GO" id="GO:0007005">
    <property type="term" value="P:mitochondrion organization"/>
    <property type="evidence" value="ECO:0007669"/>
    <property type="project" value="TreeGrafter"/>
</dbReference>
<evidence type="ECO:0000256" key="2">
    <source>
        <dbReference type="PROSITE-ProRule" id="PRU00708"/>
    </source>
</evidence>
<proteinExistence type="predicted"/>
<dbReference type="Pfam" id="PF13041">
    <property type="entry name" value="PPR_2"/>
    <property type="match status" value="3"/>
</dbReference>
<dbReference type="STRING" id="218851.A0A2G5CW17"/>
<dbReference type="SUPFAM" id="SSF81901">
    <property type="entry name" value="HCP-like"/>
    <property type="match status" value="1"/>
</dbReference>
<keyword evidence="1" id="KW-0677">Repeat</keyword>
<evidence type="ECO:0008006" key="5">
    <source>
        <dbReference type="Google" id="ProtNLM"/>
    </source>
</evidence>
<organism evidence="3 4">
    <name type="scientific">Aquilegia coerulea</name>
    <name type="common">Rocky mountain columbine</name>
    <dbReference type="NCBI Taxonomy" id="218851"/>
    <lineage>
        <taxon>Eukaryota</taxon>
        <taxon>Viridiplantae</taxon>
        <taxon>Streptophyta</taxon>
        <taxon>Embryophyta</taxon>
        <taxon>Tracheophyta</taxon>
        <taxon>Spermatophyta</taxon>
        <taxon>Magnoliopsida</taxon>
        <taxon>Ranunculales</taxon>
        <taxon>Ranunculaceae</taxon>
        <taxon>Thalictroideae</taxon>
        <taxon>Aquilegia</taxon>
    </lineage>
</organism>
<evidence type="ECO:0000313" key="3">
    <source>
        <dbReference type="EMBL" id="PIA35461.1"/>
    </source>
</evidence>
<dbReference type="InParanoid" id="A0A2G5CW17"/>
<dbReference type="InterPro" id="IPR011990">
    <property type="entry name" value="TPR-like_helical_dom_sf"/>
</dbReference>
<feature type="repeat" description="PPR" evidence="2">
    <location>
        <begin position="305"/>
        <end position="339"/>
    </location>
</feature>
<dbReference type="InterPro" id="IPR002885">
    <property type="entry name" value="PPR_rpt"/>
</dbReference>
<protein>
    <recommendedName>
        <fullName evidence="5">Pentacotripeptide-repeat region of PRORP domain-containing protein</fullName>
    </recommendedName>
</protein>
<feature type="repeat" description="PPR" evidence="2">
    <location>
        <begin position="201"/>
        <end position="235"/>
    </location>
</feature>
<accession>A0A2G5CW17</accession>
<evidence type="ECO:0000256" key="1">
    <source>
        <dbReference type="ARBA" id="ARBA00022737"/>
    </source>
</evidence>
<dbReference type="PANTHER" id="PTHR47934">
    <property type="entry name" value="PENTATRICOPEPTIDE REPEAT-CONTAINING PROTEIN PET309, MITOCHONDRIAL"/>
    <property type="match status" value="1"/>
</dbReference>
<dbReference type="GO" id="GO:0006396">
    <property type="term" value="P:RNA processing"/>
    <property type="evidence" value="ECO:0007669"/>
    <property type="project" value="TreeGrafter"/>
</dbReference>
<dbReference type="FunCoup" id="A0A2G5CW17">
    <property type="interactions" value="653"/>
</dbReference>
<dbReference type="InterPro" id="IPR051114">
    <property type="entry name" value="Mito_RNA_Proc_CCM1"/>
</dbReference>
<dbReference type="NCBIfam" id="TIGR00756">
    <property type="entry name" value="PPR"/>
    <property type="match status" value="6"/>
</dbReference>
<feature type="repeat" description="PPR" evidence="2">
    <location>
        <begin position="270"/>
        <end position="304"/>
    </location>
</feature>
<keyword evidence="4" id="KW-1185">Reference proteome</keyword>
<reference evidence="3 4" key="1">
    <citation type="submission" date="2017-09" db="EMBL/GenBank/DDBJ databases">
        <title>WGS assembly of Aquilegia coerulea Goldsmith.</title>
        <authorList>
            <person name="Hodges S."/>
            <person name="Kramer E."/>
            <person name="Nordborg M."/>
            <person name="Tomkins J."/>
            <person name="Borevitz J."/>
            <person name="Derieg N."/>
            <person name="Yan J."/>
            <person name="Mihaltcheva S."/>
            <person name="Hayes R.D."/>
            <person name="Rokhsar D."/>
        </authorList>
    </citation>
    <scope>NUCLEOTIDE SEQUENCE [LARGE SCALE GENOMIC DNA]</scope>
    <source>
        <strain evidence="4">cv. Goldsmith</strain>
    </source>
</reference>
<dbReference type="Proteomes" id="UP000230069">
    <property type="component" value="Unassembled WGS sequence"/>
</dbReference>
<dbReference type="AlphaFoldDB" id="A0A2G5CW17"/>
<dbReference type="PROSITE" id="PS51375">
    <property type="entry name" value="PPR"/>
    <property type="match status" value="5"/>
</dbReference>
<dbReference type="Pfam" id="PF01535">
    <property type="entry name" value="PPR"/>
    <property type="match status" value="4"/>
</dbReference>
<dbReference type="PANTHER" id="PTHR47934:SF19">
    <property type="entry name" value="PENTATRICOPEPTIDE REPEAT-CONTAINING PROTEIN MITOCHONDRIAL"/>
    <property type="match status" value="1"/>
</dbReference>